<feature type="chain" id="PRO_5043382681" description="Secreted protein" evidence="1">
    <location>
        <begin position="28"/>
        <end position="193"/>
    </location>
</feature>
<dbReference type="Proteomes" id="UP000028864">
    <property type="component" value="Unassembled WGS sequence"/>
</dbReference>
<dbReference type="AlphaFoldDB" id="A0AAV2WU40"/>
<evidence type="ECO:0000256" key="1">
    <source>
        <dbReference type="SAM" id="SignalP"/>
    </source>
</evidence>
<reference evidence="2" key="1">
    <citation type="submission" date="2014-05" db="EMBL/GenBank/DDBJ databases">
        <authorList>
            <person name="Urmite Genomes"/>
        </authorList>
    </citation>
    <scope>NUCLEOTIDE SEQUENCE</scope>
    <source>
        <strain evidence="2">DSM 44074</strain>
    </source>
</reference>
<dbReference type="EMBL" id="LK021343">
    <property type="protein sequence ID" value="CDQ47132.1"/>
    <property type="molecule type" value="Genomic_DNA"/>
</dbReference>
<sequence>MKKILGATTAACAAAVLSALSVPTASAASNTGTSSIPTPQGIVEMQVTADCPGTDGKCFFRTQASLLTPTGPIGLPQDTWARQTIVIRNMNRSTWQEAWYSAPAGMPRELKGANHDNVLSKAYKANSDYTVSVTYFGGGPLQRFATDGDSVQTDWRSGRPTTDGSFVVCSDIQVVFGGVNVATPKACAQTTFG</sequence>
<feature type="signal peptide" evidence="1">
    <location>
        <begin position="1"/>
        <end position="27"/>
    </location>
</feature>
<dbReference type="RefSeq" id="WP_030137091.1">
    <property type="nucleotide sequence ID" value="NZ_CP074376.1"/>
</dbReference>
<evidence type="ECO:0000313" key="2">
    <source>
        <dbReference type="EMBL" id="CDQ47132.1"/>
    </source>
</evidence>
<accession>A0AAV2WU40</accession>
<organism evidence="2 3">
    <name type="scientific">Mycolicibacterium neoaurum</name>
    <name type="common">Mycobacterium neoaurum</name>
    <dbReference type="NCBI Taxonomy" id="1795"/>
    <lineage>
        <taxon>Bacteria</taxon>
        <taxon>Bacillati</taxon>
        <taxon>Actinomycetota</taxon>
        <taxon>Actinomycetes</taxon>
        <taxon>Mycobacteriales</taxon>
        <taxon>Mycobacteriaceae</taxon>
        <taxon>Mycolicibacterium</taxon>
    </lineage>
</organism>
<keyword evidence="1" id="KW-0732">Signal</keyword>
<evidence type="ECO:0008006" key="4">
    <source>
        <dbReference type="Google" id="ProtNLM"/>
    </source>
</evidence>
<reference evidence="2" key="2">
    <citation type="submission" date="2015-09" db="EMBL/GenBank/DDBJ databases">
        <title>Draft genome sequence of Mycobacterium neoaurum DSM 44074.</title>
        <authorList>
            <person name="Croce O."/>
            <person name="Robert C."/>
            <person name="Raoult D."/>
            <person name="Drancourt M."/>
        </authorList>
    </citation>
    <scope>NUCLEOTIDE SEQUENCE</scope>
    <source>
        <strain evidence="2">DSM 44074</strain>
    </source>
</reference>
<gene>
    <name evidence="2" type="ORF">BN1047_05050</name>
</gene>
<proteinExistence type="predicted"/>
<evidence type="ECO:0000313" key="3">
    <source>
        <dbReference type="Proteomes" id="UP000028864"/>
    </source>
</evidence>
<protein>
    <recommendedName>
        <fullName evidence="4">Secreted protein</fullName>
    </recommendedName>
</protein>
<name>A0AAV2WU40_MYCNE</name>